<name>A0A6H1ZMW1_9ZZZZ</name>
<reference evidence="1" key="1">
    <citation type="submission" date="2020-03" db="EMBL/GenBank/DDBJ databases">
        <title>The deep terrestrial virosphere.</title>
        <authorList>
            <person name="Holmfeldt K."/>
            <person name="Nilsson E."/>
            <person name="Simone D."/>
            <person name="Lopez-Fernandez M."/>
            <person name="Wu X."/>
            <person name="de Brujin I."/>
            <person name="Lundin D."/>
            <person name="Andersson A."/>
            <person name="Bertilsson S."/>
            <person name="Dopson M."/>
        </authorList>
    </citation>
    <scope>NUCLEOTIDE SEQUENCE</scope>
    <source>
        <strain evidence="1">TM448A01190</strain>
        <strain evidence="2">TM448B01929</strain>
    </source>
</reference>
<dbReference type="Pfam" id="PF25209">
    <property type="entry name" value="Phage_capsid_4"/>
    <property type="match status" value="1"/>
</dbReference>
<accession>A0A6H1ZMW1</accession>
<proteinExistence type="predicted"/>
<protein>
    <submittedName>
        <fullName evidence="1">Putative capsid protein</fullName>
    </submittedName>
</protein>
<organism evidence="1">
    <name type="scientific">viral metagenome</name>
    <dbReference type="NCBI Taxonomy" id="1070528"/>
    <lineage>
        <taxon>unclassified sequences</taxon>
        <taxon>metagenomes</taxon>
        <taxon>organismal metagenomes</taxon>
    </lineage>
</organism>
<dbReference type="EMBL" id="MT144108">
    <property type="protein sequence ID" value="QJA48894.1"/>
    <property type="molecule type" value="Genomic_DNA"/>
</dbReference>
<evidence type="ECO:0000313" key="1">
    <source>
        <dbReference type="EMBL" id="QJA48894.1"/>
    </source>
</evidence>
<dbReference type="AlphaFoldDB" id="A0A6H1ZMW1"/>
<sequence length="302" mass="34111">MPSNTGSFSHLLAPGLWDIFFNKYNQYPTEYDKIFNIRNSTRAFEEDSEIMGLGAMVKKNEGEAITYDDPTQAAGLKRYTHDAFALGFRVTHELYKDDLYGIINRMPQALSKSAHQTIETQSWAILNNAFTTAGRDGVALCATNHPNVAVAAGSGPYSNRLSTDADLSVTSLQSAIQLMETTTDDRDLNIMLKPRRLVIHPNTKWAARELLQSQLKPYTNDNEINALMDEDLQYMVSHYLTDTDAWFLMTDKSDHYLNFFWREKLSFDNDDDFDTGDAKFKAMMRFSVGFSGWRGVVGTTGA</sequence>
<evidence type="ECO:0000313" key="2">
    <source>
        <dbReference type="EMBL" id="QJI00351.1"/>
    </source>
</evidence>
<gene>
    <name evidence="1" type="ORF">TM448A01190_0006</name>
    <name evidence="2" type="ORF">TM448B01929_0007</name>
</gene>
<dbReference type="EMBL" id="MT144845">
    <property type="protein sequence ID" value="QJI00351.1"/>
    <property type="molecule type" value="Genomic_DNA"/>
</dbReference>